<protein>
    <submittedName>
        <fullName evidence="7">Serralysin</fullName>
        <ecNumber evidence="7">3.4.24.40</ecNumber>
    </submittedName>
</protein>
<dbReference type="PROSITE" id="PS00330">
    <property type="entry name" value="HEMOLYSIN_CALCIUM"/>
    <property type="match status" value="1"/>
</dbReference>
<evidence type="ECO:0000256" key="4">
    <source>
        <dbReference type="ARBA" id="ARBA00022525"/>
    </source>
</evidence>
<comment type="similarity">
    <text evidence="3">Belongs to the peptidase M10B family.</text>
</comment>
<dbReference type="CDD" id="cd04277">
    <property type="entry name" value="ZnMc_serralysin_like"/>
    <property type="match status" value="1"/>
</dbReference>
<comment type="caution">
    <text evidence="7">The sequence shown here is derived from an EMBL/GenBank/DDBJ whole genome shotgun (WGS) entry which is preliminary data.</text>
</comment>
<dbReference type="InterPro" id="IPR001343">
    <property type="entry name" value="Hemolysn_Ca-bd"/>
</dbReference>
<keyword evidence="4" id="KW-0964">Secreted</keyword>
<dbReference type="AlphaFoldDB" id="A0A840FCP7"/>
<dbReference type="GO" id="GO:0005615">
    <property type="term" value="C:extracellular space"/>
    <property type="evidence" value="ECO:0007669"/>
    <property type="project" value="InterPro"/>
</dbReference>
<dbReference type="Pfam" id="PF00353">
    <property type="entry name" value="HemolysinCabind"/>
    <property type="match status" value="1"/>
</dbReference>
<dbReference type="GO" id="GO:0008237">
    <property type="term" value="F:metallopeptidase activity"/>
    <property type="evidence" value="ECO:0007669"/>
    <property type="project" value="InterPro"/>
</dbReference>
<dbReference type="EC" id="3.4.24.40" evidence="7"/>
<evidence type="ECO:0000256" key="1">
    <source>
        <dbReference type="ARBA" id="ARBA00001913"/>
    </source>
</evidence>
<evidence type="ECO:0000256" key="5">
    <source>
        <dbReference type="ARBA" id="ARBA00022737"/>
    </source>
</evidence>
<dbReference type="SMART" id="SM00235">
    <property type="entry name" value="ZnMc"/>
    <property type="match status" value="1"/>
</dbReference>
<dbReference type="GO" id="GO:0005509">
    <property type="term" value="F:calcium ion binding"/>
    <property type="evidence" value="ECO:0007669"/>
    <property type="project" value="InterPro"/>
</dbReference>
<evidence type="ECO:0000256" key="3">
    <source>
        <dbReference type="ARBA" id="ARBA00009490"/>
    </source>
</evidence>
<dbReference type="InterPro" id="IPR024079">
    <property type="entry name" value="MetalloPept_cat_dom_sf"/>
</dbReference>
<comment type="cofactor">
    <cofactor evidence="1">
        <name>Ca(2+)</name>
        <dbReference type="ChEBI" id="CHEBI:29108"/>
    </cofactor>
</comment>
<comment type="subcellular location">
    <subcellularLocation>
        <location evidence="2">Secreted</location>
    </subcellularLocation>
</comment>
<dbReference type="Pfam" id="PF08548">
    <property type="entry name" value="Peptidase_M10_C"/>
    <property type="match status" value="2"/>
</dbReference>
<accession>A0A840FCP7</accession>
<dbReference type="InterPro" id="IPR018511">
    <property type="entry name" value="Hemolysin-typ_Ca-bd_CS"/>
</dbReference>
<proteinExistence type="inferred from homology"/>
<name>A0A840FCP7_9SPHN</name>
<dbReference type="InterPro" id="IPR034033">
    <property type="entry name" value="Serralysin-like"/>
</dbReference>
<dbReference type="EMBL" id="JACIEV010000006">
    <property type="protein sequence ID" value="MBB4154511.1"/>
    <property type="molecule type" value="Genomic_DNA"/>
</dbReference>
<keyword evidence="8" id="KW-1185">Reference proteome</keyword>
<feature type="domain" description="Peptidase metallopeptidase" evidence="6">
    <location>
        <begin position="56"/>
        <end position="243"/>
    </location>
</feature>
<dbReference type="InterPro" id="IPR013858">
    <property type="entry name" value="Peptidase_M10B_C"/>
</dbReference>
<organism evidence="7 8">
    <name type="scientific">Sphingomonas jinjuensis</name>
    <dbReference type="NCBI Taxonomy" id="535907"/>
    <lineage>
        <taxon>Bacteria</taxon>
        <taxon>Pseudomonadati</taxon>
        <taxon>Pseudomonadota</taxon>
        <taxon>Alphaproteobacteria</taxon>
        <taxon>Sphingomonadales</taxon>
        <taxon>Sphingomonadaceae</taxon>
        <taxon>Sphingomonas</taxon>
    </lineage>
</organism>
<evidence type="ECO:0000256" key="2">
    <source>
        <dbReference type="ARBA" id="ARBA00004613"/>
    </source>
</evidence>
<evidence type="ECO:0000259" key="6">
    <source>
        <dbReference type="SMART" id="SM00235"/>
    </source>
</evidence>
<gene>
    <name evidence="7" type="ORF">GGQ80_002424</name>
</gene>
<dbReference type="InterPro" id="IPR006026">
    <property type="entry name" value="Peptidase_Metallo"/>
</dbReference>
<dbReference type="SUPFAM" id="SSF51120">
    <property type="entry name" value="beta-Roll"/>
    <property type="match status" value="1"/>
</dbReference>
<dbReference type="GO" id="GO:0006508">
    <property type="term" value="P:proteolysis"/>
    <property type="evidence" value="ECO:0007669"/>
    <property type="project" value="InterPro"/>
</dbReference>
<dbReference type="SUPFAM" id="SSF55486">
    <property type="entry name" value="Metalloproteases ('zincins'), catalytic domain"/>
    <property type="match status" value="1"/>
</dbReference>
<keyword evidence="7" id="KW-0378">Hydrolase</keyword>
<sequence>MKKQASVQESQQDLFETRWNTATVSAPTRAEPVQFNLDTYAGGTFRGKPILGLEGVRDKIDAGVNDSVNGGVITYTFLDKDHLTGVYNNPKYGFTAGDGVGPFSDAQRAEARQSIQFWDDLIAPRFVEKNGMGADIMFANSADPAQAYAYYPGPGGQKYQSDVFVADPSINWTNAWLGFNGYGATTLIHELGHAIGLSHPGNYNYDPNLPLSYGNYAEYAQDSEQYTIMSYWDPRETNALIIDWNTLLYGNAQTPMLHDIYVIQEKYGADLTTRAGDTVYGFNSTAGRDVFDFAANTAPNVAIYDAGGNDTIDLSGFTASTFLNLHAGTFSSAGQAAPSAAVVNANRADLSALSGQAFAPVSQATIDATAASFQNAAAARIAADTGVTGVTATEYDNLAIAYGTTIENGIGGSARDVLWGNQVANRLEGRGGNDVLNGFEGNDTLVGGAGNDRFDFTTALGANNVDRIADFAAGDKIGLGVATFAGVGTTVGAALSANAFWAGTAAHDADDRIVYNQATGQLFYDADGNGSGAAQLFAQLTPGTALSAADFVLVQTTPVY</sequence>
<keyword evidence="5" id="KW-0677">Repeat</keyword>
<dbReference type="Proteomes" id="UP000529795">
    <property type="component" value="Unassembled WGS sequence"/>
</dbReference>
<dbReference type="GO" id="GO:0008270">
    <property type="term" value="F:zinc ion binding"/>
    <property type="evidence" value="ECO:0007669"/>
    <property type="project" value="InterPro"/>
</dbReference>
<dbReference type="RefSeq" id="WP_183985086.1">
    <property type="nucleotide sequence ID" value="NZ_JACIEV010000006.1"/>
</dbReference>
<evidence type="ECO:0000313" key="8">
    <source>
        <dbReference type="Proteomes" id="UP000529795"/>
    </source>
</evidence>
<reference evidence="7 8" key="1">
    <citation type="submission" date="2020-08" db="EMBL/GenBank/DDBJ databases">
        <title>Genomic Encyclopedia of Type Strains, Phase IV (KMG-IV): sequencing the most valuable type-strain genomes for metagenomic binning, comparative biology and taxonomic classification.</title>
        <authorList>
            <person name="Goeker M."/>
        </authorList>
    </citation>
    <scope>NUCLEOTIDE SEQUENCE [LARGE SCALE GENOMIC DNA]</scope>
    <source>
        <strain evidence="7 8">YC6723</strain>
    </source>
</reference>
<dbReference type="InterPro" id="IPR011049">
    <property type="entry name" value="Serralysin-like_metalloprot_C"/>
</dbReference>
<dbReference type="Gene3D" id="3.40.390.10">
    <property type="entry name" value="Collagenase (Catalytic Domain)"/>
    <property type="match status" value="1"/>
</dbReference>
<evidence type="ECO:0000313" key="7">
    <source>
        <dbReference type="EMBL" id="MBB4154511.1"/>
    </source>
</evidence>
<dbReference type="Gene3D" id="2.150.10.10">
    <property type="entry name" value="Serralysin-like metalloprotease, C-terminal"/>
    <property type="match status" value="1"/>
</dbReference>